<dbReference type="InterPro" id="IPR001128">
    <property type="entry name" value="Cyt_P450"/>
</dbReference>
<comment type="pathway">
    <text evidence="3">Secondary metabolite biosynthesis.</text>
</comment>
<dbReference type="InterPro" id="IPR017972">
    <property type="entry name" value="Cyt_P450_CS"/>
</dbReference>
<evidence type="ECO:0000313" key="15">
    <source>
        <dbReference type="EMBL" id="THH31265.1"/>
    </source>
</evidence>
<dbReference type="PRINTS" id="PR00463">
    <property type="entry name" value="EP450I"/>
</dbReference>
<dbReference type="Proteomes" id="UP000308730">
    <property type="component" value="Unassembled WGS sequence"/>
</dbReference>
<dbReference type="GO" id="GO:0005506">
    <property type="term" value="F:iron ion binding"/>
    <property type="evidence" value="ECO:0007669"/>
    <property type="project" value="InterPro"/>
</dbReference>
<dbReference type="GO" id="GO:0020037">
    <property type="term" value="F:heme binding"/>
    <property type="evidence" value="ECO:0007669"/>
    <property type="project" value="InterPro"/>
</dbReference>
<sequence length="277" mass="30210">MRDRPFDEVKADMNDGKSVLSVAYNLIRQMQAEASADDLSAEQDTIARNVAGVAYAGAADTTTAAAESFVLAMAMYPDVQKRAQAELDAIVGPSRLPGFSDLDSLTYVRAVVMENLRWMPTVPLGIPHRLIEDDEYNGNHIPKGAIITPNVWAMMHNSDDYPEPETFKPERFIGSDGNINSAIRDPRTIAFGFGRRACPGSDFAISLLSICVASMLHVFDIQAGIDDHGQPVILSSETGGDAIASPLTFPRRMRSRSIQAERLIRDAALDAEEVDLL</sequence>
<feature type="binding site" description="axial binding residue" evidence="13">
    <location>
        <position position="198"/>
    </location>
    <ligand>
        <name>heme</name>
        <dbReference type="ChEBI" id="CHEBI:30413"/>
    </ligand>
    <ligandPart>
        <name>Fe</name>
        <dbReference type="ChEBI" id="CHEBI:18248"/>
    </ligandPart>
</feature>
<dbReference type="InterPro" id="IPR036396">
    <property type="entry name" value="Cyt_P450_sf"/>
</dbReference>
<evidence type="ECO:0000256" key="2">
    <source>
        <dbReference type="ARBA" id="ARBA00004167"/>
    </source>
</evidence>
<evidence type="ECO:0000256" key="3">
    <source>
        <dbReference type="ARBA" id="ARBA00005179"/>
    </source>
</evidence>
<keyword evidence="7 13" id="KW-0479">Metal-binding</keyword>
<evidence type="ECO:0000256" key="9">
    <source>
        <dbReference type="ARBA" id="ARBA00023002"/>
    </source>
</evidence>
<protein>
    <recommendedName>
        <fullName evidence="17">Cytochrome P450</fullName>
    </recommendedName>
</protein>
<evidence type="ECO:0000256" key="11">
    <source>
        <dbReference type="ARBA" id="ARBA00023033"/>
    </source>
</evidence>
<keyword evidence="8" id="KW-1133">Transmembrane helix</keyword>
<comment type="cofactor">
    <cofactor evidence="1 13">
        <name>heme</name>
        <dbReference type="ChEBI" id="CHEBI:30413"/>
    </cofactor>
</comment>
<evidence type="ECO:0000256" key="12">
    <source>
        <dbReference type="ARBA" id="ARBA00023136"/>
    </source>
</evidence>
<evidence type="ECO:0000256" key="5">
    <source>
        <dbReference type="ARBA" id="ARBA00022617"/>
    </source>
</evidence>
<keyword evidence="11 14" id="KW-0503">Monooxygenase</keyword>
<dbReference type="PROSITE" id="PS00086">
    <property type="entry name" value="CYTOCHROME_P450"/>
    <property type="match status" value="1"/>
</dbReference>
<proteinExistence type="inferred from homology"/>
<gene>
    <name evidence="15" type="ORF">EUX98_g2923</name>
</gene>
<dbReference type="SUPFAM" id="SSF48264">
    <property type="entry name" value="Cytochrome P450"/>
    <property type="match status" value="1"/>
</dbReference>
<organism evidence="15 16">
    <name type="scientific">Antrodiella citrinella</name>
    <dbReference type="NCBI Taxonomy" id="2447956"/>
    <lineage>
        <taxon>Eukaryota</taxon>
        <taxon>Fungi</taxon>
        <taxon>Dikarya</taxon>
        <taxon>Basidiomycota</taxon>
        <taxon>Agaricomycotina</taxon>
        <taxon>Agaricomycetes</taxon>
        <taxon>Polyporales</taxon>
        <taxon>Steccherinaceae</taxon>
        <taxon>Antrodiella</taxon>
    </lineage>
</organism>
<evidence type="ECO:0008006" key="17">
    <source>
        <dbReference type="Google" id="ProtNLM"/>
    </source>
</evidence>
<dbReference type="AlphaFoldDB" id="A0A4S4MZ52"/>
<name>A0A4S4MZ52_9APHY</name>
<dbReference type="PANTHER" id="PTHR46300:SF7">
    <property type="entry name" value="P450, PUTATIVE (EUROFUNG)-RELATED"/>
    <property type="match status" value="1"/>
</dbReference>
<evidence type="ECO:0000256" key="6">
    <source>
        <dbReference type="ARBA" id="ARBA00022692"/>
    </source>
</evidence>
<dbReference type="GO" id="GO:0004497">
    <property type="term" value="F:monooxygenase activity"/>
    <property type="evidence" value="ECO:0007669"/>
    <property type="project" value="UniProtKB-KW"/>
</dbReference>
<dbReference type="GO" id="GO:0016705">
    <property type="term" value="F:oxidoreductase activity, acting on paired donors, with incorporation or reduction of molecular oxygen"/>
    <property type="evidence" value="ECO:0007669"/>
    <property type="project" value="InterPro"/>
</dbReference>
<keyword evidence="9 14" id="KW-0560">Oxidoreductase</keyword>
<dbReference type="InterPro" id="IPR002401">
    <property type="entry name" value="Cyt_P450_E_grp-I"/>
</dbReference>
<evidence type="ECO:0000256" key="8">
    <source>
        <dbReference type="ARBA" id="ARBA00022989"/>
    </source>
</evidence>
<accession>A0A4S4MZ52</accession>
<evidence type="ECO:0000256" key="7">
    <source>
        <dbReference type="ARBA" id="ARBA00022723"/>
    </source>
</evidence>
<keyword evidence="12" id="KW-0472">Membrane</keyword>
<reference evidence="15 16" key="1">
    <citation type="submission" date="2019-02" db="EMBL/GenBank/DDBJ databases">
        <title>Genome sequencing of the rare red list fungi Antrodiella citrinella (Flaviporus citrinellus).</title>
        <authorList>
            <person name="Buettner E."/>
            <person name="Kellner H."/>
        </authorList>
    </citation>
    <scope>NUCLEOTIDE SEQUENCE [LARGE SCALE GENOMIC DNA]</scope>
    <source>
        <strain evidence="15 16">DSM 108506</strain>
    </source>
</reference>
<evidence type="ECO:0000256" key="1">
    <source>
        <dbReference type="ARBA" id="ARBA00001971"/>
    </source>
</evidence>
<dbReference type="PANTHER" id="PTHR46300">
    <property type="entry name" value="P450, PUTATIVE (EUROFUNG)-RELATED-RELATED"/>
    <property type="match status" value="1"/>
</dbReference>
<dbReference type="Pfam" id="PF00067">
    <property type="entry name" value="p450"/>
    <property type="match status" value="1"/>
</dbReference>
<dbReference type="InterPro" id="IPR050364">
    <property type="entry name" value="Cytochrome_P450_fung"/>
</dbReference>
<evidence type="ECO:0000256" key="13">
    <source>
        <dbReference type="PIRSR" id="PIRSR602401-1"/>
    </source>
</evidence>
<dbReference type="Gene3D" id="1.10.630.10">
    <property type="entry name" value="Cytochrome P450"/>
    <property type="match status" value="1"/>
</dbReference>
<keyword evidence="16" id="KW-1185">Reference proteome</keyword>
<comment type="caution">
    <text evidence="15">The sequence shown here is derived from an EMBL/GenBank/DDBJ whole genome shotgun (WGS) entry which is preliminary data.</text>
</comment>
<dbReference type="GO" id="GO:0016020">
    <property type="term" value="C:membrane"/>
    <property type="evidence" value="ECO:0007669"/>
    <property type="project" value="UniProtKB-SubCell"/>
</dbReference>
<dbReference type="PRINTS" id="PR00385">
    <property type="entry name" value="P450"/>
</dbReference>
<evidence type="ECO:0000313" key="16">
    <source>
        <dbReference type="Proteomes" id="UP000308730"/>
    </source>
</evidence>
<comment type="similarity">
    <text evidence="4 14">Belongs to the cytochrome P450 family.</text>
</comment>
<evidence type="ECO:0000256" key="4">
    <source>
        <dbReference type="ARBA" id="ARBA00010617"/>
    </source>
</evidence>
<keyword evidence="5 13" id="KW-0349">Heme</keyword>
<dbReference type="EMBL" id="SGPM01000052">
    <property type="protein sequence ID" value="THH31265.1"/>
    <property type="molecule type" value="Genomic_DNA"/>
</dbReference>
<evidence type="ECO:0000256" key="10">
    <source>
        <dbReference type="ARBA" id="ARBA00023004"/>
    </source>
</evidence>
<keyword evidence="10 13" id="KW-0408">Iron</keyword>
<dbReference type="OrthoDB" id="3934656at2759"/>
<comment type="subcellular location">
    <subcellularLocation>
        <location evidence="2">Membrane</location>
        <topology evidence="2">Single-pass membrane protein</topology>
    </subcellularLocation>
</comment>
<evidence type="ECO:0000256" key="14">
    <source>
        <dbReference type="RuleBase" id="RU000461"/>
    </source>
</evidence>
<keyword evidence="6" id="KW-0812">Transmembrane</keyword>